<proteinExistence type="predicted"/>
<feature type="transmembrane region" description="Helical" evidence="9">
    <location>
        <begin position="52"/>
        <end position="69"/>
    </location>
</feature>
<evidence type="ECO:0000256" key="7">
    <source>
        <dbReference type="ARBA" id="ARBA00023065"/>
    </source>
</evidence>
<name>A0A2N5X889_9GAMM</name>
<dbReference type="SUPFAM" id="SSF51735">
    <property type="entry name" value="NAD(P)-binding Rossmann-fold domains"/>
    <property type="match status" value="1"/>
</dbReference>
<dbReference type="PANTHER" id="PTHR32507">
    <property type="entry name" value="NA(+)/H(+) ANTIPORTER 1"/>
    <property type="match status" value="1"/>
</dbReference>
<feature type="transmembrane region" description="Helical" evidence="9">
    <location>
        <begin position="292"/>
        <end position="310"/>
    </location>
</feature>
<dbReference type="Gene3D" id="3.40.50.720">
    <property type="entry name" value="NAD(P)-binding Rossmann-like Domain"/>
    <property type="match status" value="1"/>
</dbReference>
<organism evidence="12 13">
    <name type="scientific">Pseudohalioglobus lutimaris</name>
    <dbReference type="NCBI Taxonomy" id="1737061"/>
    <lineage>
        <taxon>Bacteria</taxon>
        <taxon>Pseudomonadati</taxon>
        <taxon>Pseudomonadota</taxon>
        <taxon>Gammaproteobacteria</taxon>
        <taxon>Cellvibrionales</taxon>
        <taxon>Halieaceae</taxon>
        <taxon>Pseudohalioglobus</taxon>
    </lineage>
</organism>
<feature type="transmembrane region" description="Helical" evidence="9">
    <location>
        <begin position="363"/>
        <end position="381"/>
    </location>
</feature>
<dbReference type="InterPro" id="IPR038770">
    <property type="entry name" value="Na+/solute_symporter_sf"/>
</dbReference>
<feature type="transmembrane region" description="Helical" evidence="9">
    <location>
        <begin position="184"/>
        <end position="209"/>
    </location>
</feature>
<evidence type="ECO:0000256" key="2">
    <source>
        <dbReference type="ARBA" id="ARBA00022448"/>
    </source>
</evidence>
<dbReference type="InterPro" id="IPR003148">
    <property type="entry name" value="RCK_N"/>
</dbReference>
<keyword evidence="3" id="KW-0050">Antiport</keyword>
<evidence type="ECO:0000256" key="3">
    <source>
        <dbReference type="ARBA" id="ARBA00022449"/>
    </source>
</evidence>
<evidence type="ECO:0000256" key="9">
    <source>
        <dbReference type="SAM" id="Phobius"/>
    </source>
</evidence>
<feature type="transmembrane region" description="Helical" evidence="9">
    <location>
        <begin position="148"/>
        <end position="172"/>
    </location>
</feature>
<dbReference type="EMBL" id="PKUS01000001">
    <property type="protein sequence ID" value="PLW70688.1"/>
    <property type="molecule type" value="Genomic_DNA"/>
</dbReference>
<comment type="subcellular location">
    <subcellularLocation>
        <location evidence="1">Cell membrane</location>
        <topology evidence="1">Multi-pass membrane protein</topology>
    </subcellularLocation>
</comment>
<feature type="transmembrane region" description="Helical" evidence="9">
    <location>
        <begin position="116"/>
        <end position="136"/>
    </location>
</feature>
<dbReference type="Pfam" id="PF02254">
    <property type="entry name" value="TrkA_N"/>
    <property type="match status" value="1"/>
</dbReference>
<feature type="transmembrane region" description="Helical" evidence="9">
    <location>
        <begin position="265"/>
        <end position="285"/>
    </location>
</feature>
<dbReference type="Gene3D" id="1.20.1530.20">
    <property type="match status" value="1"/>
</dbReference>
<feature type="transmembrane region" description="Helical" evidence="9">
    <location>
        <begin position="90"/>
        <end position="110"/>
    </location>
</feature>
<evidence type="ECO:0000313" key="13">
    <source>
        <dbReference type="Proteomes" id="UP000235005"/>
    </source>
</evidence>
<dbReference type="Proteomes" id="UP000235005">
    <property type="component" value="Unassembled WGS sequence"/>
</dbReference>
<evidence type="ECO:0000256" key="6">
    <source>
        <dbReference type="ARBA" id="ARBA00022989"/>
    </source>
</evidence>
<keyword evidence="4" id="KW-1003">Cell membrane</keyword>
<dbReference type="InterPro" id="IPR006153">
    <property type="entry name" value="Cation/H_exchanger_TM"/>
</dbReference>
<keyword evidence="5 9" id="KW-0812">Transmembrane</keyword>
<evidence type="ECO:0000256" key="8">
    <source>
        <dbReference type="ARBA" id="ARBA00023136"/>
    </source>
</evidence>
<keyword evidence="8 9" id="KW-0472">Membrane</keyword>
<feature type="transmembrane region" description="Helical" evidence="9">
    <location>
        <begin position="330"/>
        <end position="351"/>
    </location>
</feature>
<evidence type="ECO:0000256" key="5">
    <source>
        <dbReference type="ARBA" id="ARBA00022692"/>
    </source>
</evidence>
<evidence type="ECO:0000259" key="10">
    <source>
        <dbReference type="Pfam" id="PF00999"/>
    </source>
</evidence>
<keyword evidence="13" id="KW-1185">Reference proteome</keyword>
<reference evidence="12 13" key="1">
    <citation type="submission" date="2018-01" db="EMBL/GenBank/DDBJ databases">
        <title>The draft genome sequence of Halioglobus lutimaris HF004.</title>
        <authorList>
            <person name="Du Z.-J."/>
            <person name="Shi M.-J."/>
        </authorList>
    </citation>
    <scope>NUCLEOTIDE SEQUENCE [LARGE SCALE GENOMIC DNA]</scope>
    <source>
        <strain evidence="12 13">HF004</strain>
    </source>
</reference>
<accession>A0A2N5X889</accession>
<protein>
    <submittedName>
        <fullName evidence="12">Sodium:proton antiporter</fullName>
    </submittedName>
</protein>
<evidence type="ECO:0000259" key="11">
    <source>
        <dbReference type="Pfam" id="PF02254"/>
    </source>
</evidence>
<feature type="transmembrane region" description="Helical" evidence="9">
    <location>
        <begin position="29"/>
        <end position="46"/>
    </location>
</feature>
<dbReference type="OrthoDB" id="570124at2"/>
<feature type="domain" description="RCK N-terminal" evidence="11">
    <location>
        <begin position="400"/>
        <end position="500"/>
    </location>
</feature>
<dbReference type="GO" id="GO:0006813">
    <property type="term" value="P:potassium ion transport"/>
    <property type="evidence" value="ECO:0007669"/>
    <property type="project" value="InterPro"/>
</dbReference>
<dbReference type="GO" id="GO:0015297">
    <property type="term" value="F:antiporter activity"/>
    <property type="evidence" value="ECO:0007669"/>
    <property type="project" value="UniProtKB-KW"/>
</dbReference>
<gene>
    <name evidence="12" type="ORF">C0039_00715</name>
</gene>
<dbReference type="PANTHER" id="PTHR32507:SF0">
    <property type="entry name" value="NA(+)_H(+) ANTIPORTER 2-RELATED"/>
    <property type="match status" value="1"/>
</dbReference>
<dbReference type="GO" id="GO:1902600">
    <property type="term" value="P:proton transmembrane transport"/>
    <property type="evidence" value="ECO:0007669"/>
    <property type="project" value="InterPro"/>
</dbReference>
<feature type="domain" description="Cation/H+ exchanger transmembrane" evidence="10">
    <location>
        <begin position="16"/>
        <end position="387"/>
    </location>
</feature>
<sequence>MSDLLSLGTIALLGFACQWLAWRTRVPGILFLLICGILLGPVSGALNPDALFGDLLFPFVSLSVAIILFEGSLTLKLTELTEIGPTVRNMVSYGALVNMLVSTVATHYLIGLSWPIAALFGAIMVVTGPTVIMPMLRSVKPNAKVSKALRWEGIVIDPLGALLAVLVFEWIVAQQTSAHIGHVFLVFGQTIALGLIVGVFVGQLFGVLLRHELIPEYLHNYSAIAFVVGAFAVSNSLLHESGLLTVTIMGIWLTNMKDVHIRDILNFKETLTVILVSSLFIVLAARVDFTNLLQLGWGAIAVLLVMQFVARPLKVFLSTIGSTFTLNERIVLAWIGPRGIVAAAVSVVFALRLESLGVDSAELLVPLAFTIIIGTVVIQSATARPLARLLDVGETGNQGFLVIGANPLGVAIAKALESAEIKTVVCDTKWERIRKARMAGLDTYHGNPISDHADLHLELAGLEGMLGLSPFKSDNLAAGLRFREDFGIRNVFALSSRADAKSNSRHRASAFYKGQVLFDEDIHYEQLARLLHKGATIKKTQLSEAYGFDQWLDENPAEESVLLFAIDAEGKLHWRTAGNDLKAQQGWSVYALRLNQTRSVESA</sequence>
<evidence type="ECO:0000313" key="12">
    <source>
        <dbReference type="EMBL" id="PLW70688.1"/>
    </source>
</evidence>
<dbReference type="AlphaFoldDB" id="A0A2N5X889"/>
<keyword evidence="7" id="KW-0406">Ion transport</keyword>
<dbReference type="RefSeq" id="WP_101516983.1">
    <property type="nucleotide sequence ID" value="NZ_PKUS01000001.1"/>
</dbReference>
<keyword evidence="2" id="KW-0813">Transport</keyword>
<feature type="transmembrane region" description="Helical" evidence="9">
    <location>
        <begin position="6"/>
        <end position="22"/>
    </location>
</feature>
<comment type="caution">
    <text evidence="12">The sequence shown here is derived from an EMBL/GenBank/DDBJ whole genome shotgun (WGS) entry which is preliminary data.</text>
</comment>
<dbReference type="InterPro" id="IPR036291">
    <property type="entry name" value="NAD(P)-bd_dom_sf"/>
</dbReference>
<keyword evidence="6 9" id="KW-1133">Transmembrane helix</keyword>
<dbReference type="GO" id="GO:0005886">
    <property type="term" value="C:plasma membrane"/>
    <property type="evidence" value="ECO:0007669"/>
    <property type="project" value="UniProtKB-SubCell"/>
</dbReference>
<dbReference type="Pfam" id="PF00999">
    <property type="entry name" value="Na_H_Exchanger"/>
    <property type="match status" value="1"/>
</dbReference>
<evidence type="ECO:0000256" key="4">
    <source>
        <dbReference type="ARBA" id="ARBA00022475"/>
    </source>
</evidence>
<feature type="transmembrane region" description="Helical" evidence="9">
    <location>
        <begin position="221"/>
        <end position="253"/>
    </location>
</feature>
<evidence type="ECO:0000256" key="1">
    <source>
        <dbReference type="ARBA" id="ARBA00004651"/>
    </source>
</evidence>